<feature type="region of interest" description="Disordered" evidence="6">
    <location>
        <begin position="141"/>
        <end position="198"/>
    </location>
</feature>
<comment type="similarity">
    <text evidence="1">Belongs to the FMO family.</text>
</comment>
<dbReference type="InterPro" id="IPR020946">
    <property type="entry name" value="Flavin_mOase-like"/>
</dbReference>
<dbReference type="InterPro" id="IPR000960">
    <property type="entry name" value="Flavin_mOase"/>
</dbReference>
<dbReference type="PRINTS" id="PR00370">
    <property type="entry name" value="FMOXYGENASE"/>
</dbReference>
<accession>A0ABQ8EZX5</accession>
<dbReference type="PIRSF" id="PIRSF000332">
    <property type="entry name" value="FMO"/>
    <property type="match status" value="1"/>
</dbReference>
<dbReference type="InterPro" id="IPR050346">
    <property type="entry name" value="FMO-like"/>
</dbReference>
<dbReference type="InterPro" id="IPR036188">
    <property type="entry name" value="FAD/NAD-bd_sf"/>
</dbReference>
<comment type="caution">
    <text evidence="7">The sequence shown here is derived from an EMBL/GenBank/DDBJ whole genome shotgun (WGS) entry which is preliminary data.</text>
</comment>
<proteinExistence type="inferred from homology"/>
<dbReference type="Proteomes" id="UP001648503">
    <property type="component" value="Unassembled WGS sequence"/>
</dbReference>
<evidence type="ECO:0000313" key="8">
    <source>
        <dbReference type="Proteomes" id="UP001648503"/>
    </source>
</evidence>
<evidence type="ECO:0000256" key="6">
    <source>
        <dbReference type="SAM" id="MobiDB-lite"/>
    </source>
</evidence>
<dbReference type="Pfam" id="PF00743">
    <property type="entry name" value="FMO-like"/>
    <property type="match status" value="3"/>
</dbReference>
<evidence type="ECO:0000256" key="1">
    <source>
        <dbReference type="ARBA" id="ARBA00009183"/>
    </source>
</evidence>
<keyword evidence="8" id="KW-1185">Reference proteome</keyword>
<gene>
    <name evidence="7" type="ORF">BASA50_009942</name>
</gene>
<dbReference type="EMBL" id="JAFCIX010000445">
    <property type="protein sequence ID" value="KAH6589587.1"/>
    <property type="molecule type" value="Genomic_DNA"/>
</dbReference>
<keyword evidence="2" id="KW-0285">Flavoprotein</keyword>
<organism evidence="7 8">
    <name type="scientific">Batrachochytrium salamandrivorans</name>
    <dbReference type="NCBI Taxonomy" id="1357716"/>
    <lineage>
        <taxon>Eukaryota</taxon>
        <taxon>Fungi</taxon>
        <taxon>Fungi incertae sedis</taxon>
        <taxon>Chytridiomycota</taxon>
        <taxon>Chytridiomycota incertae sedis</taxon>
        <taxon>Chytridiomycetes</taxon>
        <taxon>Rhizophydiales</taxon>
        <taxon>Rhizophydiales incertae sedis</taxon>
        <taxon>Batrachochytrium</taxon>
    </lineage>
</organism>
<evidence type="ECO:0000256" key="3">
    <source>
        <dbReference type="ARBA" id="ARBA00022827"/>
    </source>
</evidence>
<dbReference type="PANTHER" id="PTHR23023">
    <property type="entry name" value="DIMETHYLANILINE MONOOXYGENASE"/>
    <property type="match status" value="1"/>
</dbReference>
<feature type="compositionally biased region" description="Basic and acidic residues" evidence="6">
    <location>
        <begin position="216"/>
        <end position="227"/>
    </location>
</feature>
<evidence type="ECO:0000256" key="5">
    <source>
        <dbReference type="ARBA" id="ARBA00023002"/>
    </source>
</evidence>
<evidence type="ECO:0000256" key="4">
    <source>
        <dbReference type="ARBA" id="ARBA00022857"/>
    </source>
</evidence>
<name>A0ABQ8EZX5_9FUNG</name>
<keyword evidence="4" id="KW-0521">NADP</keyword>
<evidence type="ECO:0008006" key="9">
    <source>
        <dbReference type="Google" id="ProtNLM"/>
    </source>
</evidence>
<feature type="compositionally biased region" description="Polar residues" evidence="6">
    <location>
        <begin position="173"/>
        <end position="185"/>
    </location>
</feature>
<keyword evidence="5" id="KW-0560">Oxidoreductase</keyword>
<dbReference type="Gene3D" id="3.50.50.60">
    <property type="entry name" value="FAD/NAD(P)-binding domain"/>
    <property type="match status" value="2"/>
</dbReference>
<dbReference type="SUPFAM" id="SSF51905">
    <property type="entry name" value="FAD/NAD(P)-binding domain"/>
    <property type="match status" value="1"/>
</dbReference>
<keyword evidence="3" id="KW-0274">FAD</keyword>
<reference evidence="7 8" key="1">
    <citation type="submission" date="2021-02" db="EMBL/GenBank/DDBJ databases">
        <title>Variation within the Batrachochytrium salamandrivorans European outbreak.</title>
        <authorList>
            <person name="Kelly M."/>
            <person name="Pasmans F."/>
            <person name="Shea T.P."/>
            <person name="Munoz J.F."/>
            <person name="Carranza S."/>
            <person name="Cuomo C.A."/>
            <person name="Martel A."/>
        </authorList>
    </citation>
    <scope>NUCLEOTIDE SEQUENCE [LARGE SCALE GENOMIC DNA]</scope>
    <source>
        <strain evidence="7 8">AMFP18/2</strain>
    </source>
</reference>
<feature type="compositionally biased region" description="Basic and acidic residues" evidence="6">
    <location>
        <begin position="156"/>
        <end position="171"/>
    </location>
</feature>
<sequence>MIYKVAVLGAGASGLAAVKECLAQGLDVVCFDQEPNIGGLWRYKLLRDGQDTCSSIYESTIMNSSKDMLAFSDFPVPREWPTFLPHRFVVEYLRMYCDRFDLKKHIKFNHKVHSVVAEIDGAGNPTGRWCVAIQKLYPMKPKRRSSATGGLPVKPSDSEKDSTFDESHLYSDPHTTTPISVSGTSRQRHNSNPRSDLSSESILHGQFHATDPNTAEPHDSMCSDDSDKSIPNGHSLLYDEIATSTFDFVIVCTGHHWKPLFPDYGGMDRFQGKIMHSHLYRVPYPFKDQRVLVVGVGSSGAEIASELSHHASQVLLSVRTENLVTLHYGDLEKYGLKPQHKFSESQPTISSNLLDRIVSGNIVIRPNISYFSGKNTIVFEDGTEEYVDAVIYCTGYQIGNPFLNFQTISGQEDSGSNRLRLYKHVFPPDHPNMAFVGMVQSGGGIIPVAEMQARWIAQIFSGNATPLPSSTVMRDQMDLAWISHCTKYLPRERLAIHIDYVDYMEELAKQIGCGPNLAGLWMTDWRLAVLIVFGPVVASQYRLNGPGKWDGAEKAIKYACRNIGLLKILAPGSDL</sequence>
<feature type="region of interest" description="Disordered" evidence="6">
    <location>
        <begin position="208"/>
        <end position="227"/>
    </location>
</feature>
<evidence type="ECO:0000313" key="7">
    <source>
        <dbReference type="EMBL" id="KAH6589587.1"/>
    </source>
</evidence>
<protein>
    <recommendedName>
        <fullName evidence="9">Flavin-containing monooxygenase</fullName>
    </recommendedName>
</protein>
<evidence type="ECO:0000256" key="2">
    <source>
        <dbReference type="ARBA" id="ARBA00022630"/>
    </source>
</evidence>